<dbReference type="PANTHER" id="PTHR24221:SF654">
    <property type="entry name" value="ATP-BINDING CASSETTE SUB-FAMILY B MEMBER 6"/>
    <property type="match status" value="1"/>
</dbReference>
<feature type="transmembrane region" description="Helical" evidence="7">
    <location>
        <begin position="174"/>
        <end position="196"/>
    </location>
</feature>
<evidence type="ECO:0000259" key="8">
    <source>
        <dbReference type="PROSITE" id="PS50893"/>
    </source>
</evidence>
<evidence type="ECO:0000256" key="5">
    <source>
        <dbReference type="ARBA" id="ARBA00022989"/>
    </source>
</evidence>
<keyword evidence="6 7" id="KW-0472">Membrane</keyword>
<evidence type="ECO:0000256" key="4">
    <source>
        <dbReference type="ARBA" id="ARBA00022840"/>
    </source>
</evidence>
<dbReference type="PROSITE" id="PS50893">
    <property type="entry name" value="ABC_TRANSPORTER_2"/>
    <property type="match status" value="1"/>
</dbReference>
<keyword evidence="5 7" id="KW-1133">Transmembrane helix</keyword>
<dbReference type="Gene3D" id="1.20.1560.10">
    <property type="entry name" value="ABC transporter type 1, transmembrane domain"/>
    <property type="match status" value="1"/>
</dbReference>
<dbReference type="PANTHER" id="PTHR24221">
    <property type="entry name" value="ATP-BINDING CASSETTE SUB-FAMILY B"/>
    <property type="match status" value="1"/>
</dbReference>
<evidence type="ECO:0000256" key="7">
    <source>
        <dbReference type="SAM" id="Phobius"/>
    </source>
</evidence>
<dbReference type="InterPro" id="IPR036640">
    <property type="entry name" value="ABC1_TM_sf"/>
</dbReference>
<dbReference type="InterPro" id="IPR027417">
    <property type="entry name" value="P-loop_NTPase"/>
</dbReference>
<name>A0ABT8ZST5_9SPHN</name>
<dbReference type="InterPro" id="IPR039421">
    <property type="entry name" value="Type_1_exporter"/>
</dbReference>
<evidence type="ECO:0000313" key="11">
    <source>
        <dbReference type="Proteomes" id="UP001176471"/>
    </source>
</evidence>
<protein>
    <submittedName>
        <fullName evidence="10">ABC transporter ATP-binding protein</fullName>
    </submittedName>
</protein>
<dbReference type="EMBL" id="JAUQOM010000017">
    <property type="protein sequence ID" value="MDO7837158.1"/>
    <property type="molecule type" value="Genomic_DNA"/>
</dbReference>
<dbReference type="PROSITE" id="PS50929">
    <property type="entry name" value="ABC_TM1F"/>
    <property type="match status" value="1"/>
</dbReference>
<dbReference type="SMART" id="SM00382">
    <property type="entry name" value="AAA"/>
    <property type="match status" value="1"/>
</dbReference>
<dbReference type="SUPFAM" id="SSF90123">
    <property type="entry name" value="ABC transporter transmembrane region"/>
    <property type="match status" value="1"/>
</dbReference>
<dbReference type="InterPro" id="IPR011527">
    <property type="entry name" value="ABC1_TM_dom"/>
</dbReference>
<dbReference type="InterPro" id="IPR003593">
    <property type="entry name" value="AAA+_ATPase"/>
</dbReference>
<gene>
    <name evidence="10" type="ORF">Q4610_19105</name>
</gene>
<reference evidence="10" key="1">
    <citation type="submission" date="2023-07" db="EMBL/GenBank/DDBJ databases">
        <title>Bacterial whole genome sequence for Sphingobium sp. HBC34.</title>
        <authorList>
            <person name="Le V."/>
            <person name="Ko S.-R."/>
            <person name="Ahn C.-Y."/>
            <person name="Oh H.-M."/>
        </authorList>
    </citation>
    <scope>NUCLEOTIDE SEQUENCE</scope>
    <source>
        <strain evidence="10">HBC34</strain>
    </source>
</reference>
<dbReference type="Proteomes" id="UP001176471">
    <property type="component" value="Unassembled WGS sequence"/>
</dbReference>
<evidence type="ECO:0000256" key="6">
    <source>
        <dbReference type="ARBA" id="ARBA00023136"/>
    </source>
</evidence>
<feature type="transmembrane region" description="Helical" evidence="7">
    <location>
        <begin position="148"/>
        <end position="168"/>
    </location>
</feature>
<dbReference type="Gene3D" id="3.40.50.300">
    <property type="entry name" value="P-loop containing nucleotide triphosphate hydrolases"/>
    <property type="match status" value="1"/>
</dbReference>
<organism evidence="10 11">
    <name type="scientific">Sphingobium cyanobacteriorum</name>
    <dbReference type="NCBI Taxonomy" id="3063954"/>
    <lineage>
        <taxon>Bacteria</taxon>
        <taxon>Pseudomonadati</taxon>
        <taxon>Pseudomonadota</taxon>
        <taxon>Alphaproteobacteria</taxon>
        <taxon>Sphingomonadales</taxon>
        <taxon>Sphingomonadaceae</taxon>
        <taxon>Sphingobium</taxon>
    </lineage>
</organism>
<evidence type="ECO:0000256" key="1">
    <source>
        <dbReference type="ARBA" id="ARBA00004651"/>
    </source>
</evidence>
<keyword evidence="2 7" id="KW-0812">Transmembrane</keyword>
<feature type="domain" description="ABC transporter" evidence="8">
    <location>
        <begin position="336"/>
        <end position="581"/>
    </location>
</feature>
<feature type="transmembrane region" description="Helical" evidence="7">
    <location>
        <begin position="259"/>
        <end position="280"/>
    </location>
</feature>
<dbReference type="GO" id="GO:0005524">
    <property type="term" value="F:ATP binding"/>
    <property type="evidence" value="ECO:0007669"/>
    <property type="project" value="UniProtKB-KW"/>
</dbReference>
<dbReference type="SUPFAM" id="SSF52540">
    <property type="entry name" value="P-loop containing nucleoside triphosphate hydrolases"/>
    <property type="match status" value="1"/>
</dbReference>
<evidence type="ECO:0000259" key="9">
    <source>
        <dbReference type="PROSITE" id="PS50929"/>
    </source>
</evidence>
<evidence type="ECO:0000256" key="2">
    <source>
        <dbReference type="ARBA" id="ARBA00022692"/>
    </source>
</evidence>
<feature type="transmembrane region" description="Helical" evidence="7">
    <location>
        <begin position="68"/>
        <end position="87"/>
    </location>
</feature>
<evidence type="ECO:0000256" key="3">
    <source>
        <dbReference type="ARBA" id="ARBA00022741"/>
    </source>
</evidence>
<comment type="subcellular location">
    <subcellularLocation>
        <location evidence="1">Cell membrane</location>
        <topology evidence="1">Multi-pass membrane protein</topology>
    </subcellularLocation>
</comment>
<accession>A0ABT8ZST5</accession>
<dbReference type="InterPro" id="IPR003439">
    <property type="entry name" value="ABC_transporter-like_ATP-bd"/>
</dbReference>
<comment type="caution">
    <text evidence="10">The sequence shown here is derived from an EMBL/GenBank/DDBJ whole genome shotgun (WGS) entry which is preliminary data.</text>
</comment>
<dbReference type="Pfam" id="PF00005">
    <property type="entry name" value="ABC_tran"/>
    <property type="match status" value="1"/>
</dbReference>
<evidence type="ECO:0000313" key="10">
    <source>
        <dbReference type="EMBL" id="MDO7837158.1"/>
    </source>
</evidence>
<proteinExistence type="predicted"/>
<keyword evidence="4 10" id="KW-0067">ATP-binding</keyword>
<keyword evidence="11" id="KW-1185">Reference proteome</keyword>
<sequence>MAIRKSRRASVSEKLFSPAPPDMPSFFTGRRRFLFAVLLLLSFAQVAFGVAAADAVSKLFAGLSRAAVLDRFAVATLVGAVLAIGSAEFGRRWTTEALGLDYAHTVRMVLFERLLRRPYRGGRSRSRGNVLLPFVGDLTALRQWWADGVARGTSSTVIAIGLCLYLGWHEPVLALALGGLVLGALCLIAFLAIPYGRATSSQRRERGAMTGLISDRVASAHSVFALGGLQRELRQIDRRIARMNKAALIRARWSGAMRAIAASAHLAGTLVTLLVATVLAGNGAMEIHRVVGSMTLVGLLGGCIGDLVRSCELAIPAHISRQRLETRLNEVKPMLMQRVDSKRRAKTAKAPILSVQGLKTDTGALPFSTIAKAGDIILVDGEAGCGKSTLLAAIAGFQPPFAGLILAIGFAATRLPQKLRREAVGFAGKAAPLLQATLAANLQYRLRPPMDLQDLTDLMKATGLSHYVTADGGIVPLRLNDGGQQLPEAQIQAIQIVRAMAGNPRLLILDDLFDGFDDSALQQVASLLRDHPGVVILVSRRPEIRAIANRVWTLTPSGIEEGPAPALRPASVLPLPSILKA</sequence>
<feature type="domain" description="ABC transmembrane type-1" evidence="9">
    <location>
        <begin position="33"/>
        <end position="310"/>
    </location>
</feature>
<dbReference type="RefSeq" id="WP_304537463.1">
    <property type="nucleotide sequence ID" value="NZ_JAUQOM010000017.1"/>
</dbReference>
<dbReference type="Pfam" id="PF00664">
    <property type="entry name" value="ABC_membrane"/>
    <property type="match status" value="1"/>
</dbReference>
<keyword evidence="3" id="KW-0547">Nucleotide-binding</keyword>